<dbReference type="SUPFAM" id="SSF50494">
    <property type="entry name" value="Trypsin-like serine proteases"/>
    <property type="match status" value="2"/>
</dbReference>
<dbReference type="InterPro" id="IPR018114">
    <property type="entry name" value="TRYPSIN_HIS"/>
</dbReference>
<feature type="domain" description="Peptidase S1" evidence="4">
    <location>
        <begin position="384"/>
        <end position="618"/>
    </location>
</feature>
<dbReference type="PROSITE" id="PS00134">
    <property type="entry name" value="TRYPSIN_HIS"/>
    <property type="match status" value="1"/>
</dbReference>
<accession>A0A1S4FIX3</accession>
<comment type="similarity">
    <text evidence="3">Belongs to the peptidase S1 family. CLIP subfamily.</text>
</comment>
<evidence type="ECO:0000313" key="5">
    <source>
        <dbReference type="EnsemblMetazoa" id="AAEL008202-PA"/>
    </source>
</evidence>
<keyword evidence="1" id="KW-1015">Disulfide bond</keyword>
<dbReference type="PANTHER" id="PTHR24256">
    <property type="entry name" value="TRYPTASE-RELATED"/>
    <property type="match status" value="1"/>
</dbReference>
<dbReference type="SMART" id="SM00020">
    <property type="entry name" value="Tryp_SPc"/>
    <property type="match status" value="2"/>
</dbReference>
<dbReference type="GO" id="GO:0004252">
    <property type="term" value="F:serine-type endopeptidase activity"/>
    <property type="evidence" value="ECO:0007669"/>
    <property type="project" value="InterPro"/>
</dbReference>
<reference evidence="5" key="2">
    <citation type="submission" date="2020-05" db="UniProtKB">
        <authorList>
            <consortium name="EnsemblMetazoa"/>
        </authorList>
    </citation>
    <scope>IDENTIFICATION</scope>
    <source>
        <strain evidence="5">LVP_AGWG</strain>
    </source>
</reference>
<reference evidence="5 6" key="1">
    <citation type="submission" date="2017-06" db="EMBL/GenBank/DDBJ databases">
        <title>Aedes aegypti genome working group (AGWG) sequencing and assembly.</title>
        <authorList>
            <consortium name="Aedes aegypti Genome Working Group (AGWG)"/>
            <person name="Matthews B.J."/>
        </authorList>
    </citation>
    <scope>NUCLEOTIDE SEQUENCE [LARGE SCALE GENOMIC DNA]</scope>
    <source>
        <strain evidence="5 6">LVP_AGWG</strain>
    </source>
</reference>
<feature type="domain" description="Peptidase S1" evidence="4">
    <location>
        <begin position="64"/>
        <end position="307"/>
    </location>
</feature>
<dbReference type="AlphaFoldDB" id="A0A1S4FIX3"/>
<evidence type="ECO:0000256" key="3">
    <source>
        <dbReference type="ARBA" id="ARBA00024195"/>
    </source>
</evidence>
<evidence type="ECO:0000313" key="6">
    <source>
        <dbReference type="Proteomes" id="UP000008820"/>
    </source>
</evidence>
<dbReference type="InterPro" id="IPR001314">
    <property type="entry name" value="Peptidase_S1A"/>
</dbReference>
<name>A0A1S4FIX3_AEDAE</name>
<dbReference type="PROSITE" id="PS50240">
    <property type="entry name" value="TRYPSIN_DOM"/>
    <property type="match status" value="2"/>
</dbReference>
<keyword evidence="2" id="KW-0325">Glycoprotein</keyword>
<proteinExistence type="inferred from homology"/>
<dbReference type="CDD" id="cd00190">
    <property type="entry name" value="Tryp_SPc"/>
    <property type="match status" value="2"/>
</dbReference>
<dbReference type="GO" id="GO:0006508">
    <property type="term" value="P:proteolysis"/>
    <property type="evidence" value="ECO:0007669"/>
    <property type="project" value="InterPro"/>
</dbReference>
<dbReference type="OrthoDB" id="5565075at2759"/>
<protein>
    <recommendedName>
        <fullName evidence="4">Peptidase S1 domain-containing protein</fullName>
    </recommendedName>
</protein>
<dbReference type="Gene3D" id="2.40.10.10">
    <property type="entry name" value="Trypsin-like serine proteases"/>
    <property type="match status" value="3"/>
</dbReference>
<dbReference type="Pfam" id="PF00089">
    <property type="entry name" value="Trypsin"/>
    <property type="match status" value="2"/>
</dbReference>
<dbReference type="FunFam" id="2.40.10.10:FF:000068">
    <property type="entry name" value="transmembrane protease serine 2"/>
    <property type="match status" value="1"/>
</dbReference>
<evidence type="ECO:0000256" key="1">
    <source>
        <dbReference type="ARBA" id="ARBA00023157"/>
    </source>
</evidence>
<organism evidence="5 6">
    <name type="scientific">Aedes aegypti</name>
    <name type="common">Yellowfever mosquito</name>
    <name type="synonym">Culex aegypti</name>
    <dbReference type="NCBI Taxonomy" id="7159"/>
    <lineage>
        <taxon>Eukaryota</taxon>
        <taxon>Metazoa</taxon>
        <taxon>Ecdysozoa</taxon>
        <taxon>Arthropoda</taxon>
        <taxon>Hexapoda</taxon>
        <taxon>Insecta</taxon>
        <taxon>Pterygota</taxon>
        <taxon>Neoptera</taxon>
        <taxon>Endopterygota</taxon>
        <taxon>Diptera</taxon>
        <taxon>Nematocera</taxon>
        <taxon>Culicoidea</taxon>
        <taxon>Culicidae</taxon>
        <taxon>Culicinae</taxon>
        <taxon>Aedini</taxon>
        <taxon>Aedes</taxon>
        <taxon>Stegomyia</taxon>
    </lineage>
</organism>
<dbReference type="InterPro" id="IPR043504">
    <property type="entry name" value="Peptidase_S1_PA_chymotrypsin"/>
</dbReference>
<gene>
    <name evidence="5" type="primary">5570268</name>
</gene>
<sequence length="627" mass="67487">MIKSFVLFAFLATLTLCRVHGVPMTALQGDTGWMEMSRFWIRLPNLDYRKEVVVSEASIGGSKIAGGTIAEKQQFPYQAAILINFLDGSGVLCGGAIISSTYVLTAAHCSDGAIDATVIVGTNVISIPSDDQAVEIKVTFHDILVHPLYDPVEVVNDIAIVRLTKALAFSNKIQPIRLPNKKEALLDLANTDATVSGWGALSGEEYVEITGSVKLELRYTNNPVISNDVCGKVFQDMIRHFHVCVSGDKGRNACQGDSGGPLRANLNGKTTLIGIVSYGSVDGCEKGSPAVYTRVGSYLEWITQHTNVPIENPLVIFSKIRLHGGIIGYDRDSTMRKLVTLTVLLALGSLSTAYSVPSARIIKLPIAQELPNIESLVKESSQRITGGEVVLPTDIPYAAGVIVQGPIGTRWCGGTLVSVNFVVTTASCLILEPVPITVALGASNMSNIADPVMVAEVRVHAGYDAEAWQNDIALLRLQRPTTVSATIRPVRLPNMRQLQSPFLNQLATASGWGALFQNAPEVLPLNDLRRVSLPVISNLNCAVRFPGWITENQICVATDMGSPCHGDQGGPLTVADPDGRTTLIGLFAYNSILGCNSGWPAVFTRVTPYLLWIAENSDVIISLDFEY</sequence>
<dbReference type="VEuPathDB" id="VectorBase:AAEL008202"/>
<dbReference type="InterPro" id="IPR001254">
    <property type="entry name" value="Trypsin_dom"/>
</dbReference>
<keyword evidence="6" id="KW-1185">Reference proteome</keyword>
<dbReference type="InterPro" id="IPR051487">
    <property type="entry name" value="Ser/Thr_Proteases_Immune/Dev"/>
</dbReference>
<dbReference type="PRINTS" id="PR00722">
    <property type="entry name" value="CHYMOTRYPSIN"/>
</dbReference>
<dbReference type="InParanoid" id="A0A1S4FIX3"/>
<evidence type="ECO:0000256" key="2">
    <source>
        <dbReference type="ARBA" id="ARBA00023180"/>
    </source>
</evidence>
<dbReference type="InterPro" id="IPR009003">
    <property type="entry name" value="Peptidase_S1_PA"/>
</dbReference>
<dbReference type="Proteomes" id="UP000008820">
    <property type="component" value="Chromosome 2"/>
</dbReference>
<evidence type="ECO:0000259" key="4">
    <source>
        <dbReference type="PROSITE" id="PS50240"/>
    </source>
</evidence>
<dbReference type="EnsemblMetazoa" id="AAEL008202-RA">
    <property type="protein sequence ID" value="AAEL008202-PA"/>
    <property type="gene ID" value="AAEL008202"/>
</dbReference>